<reference evidence="1 2" key="2">
    <citation type="submission" date="2018-06" db="EMBL/GenBank/DDBJ databases">
        <title>Metagenomic assembly of (sub)arctic Cyanobacteria and their associated microbiome from non-axenic cultures.</title>
        <authorList>
            <person name="Baurain D."/>
        </authorList>
    </citation>
    <scope>NUCLEOTIDE SEQUENCE [LARGE SCALE GENOMIC DNA]</scope>
    <source>
        <strain evidence="1">ULC041bin1</strain>
    </source>
</reference>
<accession>A0A2W4W2K0</accession>
<sequence length="211" mass="23583">MKLMVYSHDAFGLGNIRRMVAICEYLLKTLPDLSILVVSVSPALHQLRLPIGLDYIKLPCLGCDEAGTLGVRFLNTEVEETVQLRSHLIRTVAAHFQPDMLLVDKKPDGLKGELQATLDDLQRYRPQTRRVLLLRDILDSPEATVAQWQHHNYSAIAESHYDQVWIVGSPTFSMRRRRTSFPRRCGPRPGLPATCAGAAGSAAGRCVRPWG</sequence>
<proteinExistence type="predicted"/>
<evidence type="ECO:0008006" key="3">
    <source>
        <dbReference type="Google" id="ProtNLM"/>
    </source>
</evidence>
<evidence type="ECO:0000313" key="1">
    <source>
        <dbReference type="EMBL" id="PZO38742.1"/>
    </source>
</evidence>
<dbReference type="EMBL" id="QBMN01000099">
    <property type="protein sequence ID" value="PZO38742.1"/>
    <property type="molecule type" value="Genomic_DNA"/>
</dbReference>
<comment type="caution">
    <text evidence="1">The sequence shown here is derived from an EMBL/GenBank/DDBJ whole genome shotgun (WGS) entry which is preliminary data.</text>
</comment>
<evidence type="ECO:0000313" key="2">
    <source>
        <dbReference type="Proteomes" id="UP000249081"/>
    </source>
</evidence>
<dbReference type="Proteomes" id="UP000249081">
    <property type="component" value="Unassembled WGS sequence"/>
</dbReference>
<protein>
    <recommendedName>
        <fullName evidence="3">Glycosyltransferase</fullName>
    </recommendedName>
</protein>
<gene>
    <name evidence="1" type="ORF">DCF17_14160</name>
</gene>
<organism evidence="1 2">
    <name type="scientific">Shackletoniella antarctica</name>
    <dbReference type="NCBI Taxonomy" id="268115"/>
    <lineage>
        <taxon>Bacteria</taxon>
        <taxon>Bacillati</taxon>
        <taxon>Cyanobacteriota</taxon>
        <taxon>Cyanophyceae</taxon>
        <taxon>Oculatellales</taxon>
        <taxon>Oculatellaceae</taxon>
        <taxon>Shackletoniella</taxon>
    </lineage>
</organism>
<dbReference type="AlphaFoldDB" id="A0A2W4W2K0"/>
<name>A0A2W4W2K0_9CYAN</name>
<reference evidence="2" key="1">
    <citation type="submission" date="2018-04" db="EMBL/GenBank/DDBJ databases">
        <authorList>
            <person name="Cornet L."/>
        </authorList>
    </citation>
    <scope>NUCLEOTIDE SEQUENCE [LARGE SCALE GENOMIC DNA]</scope>
</reference>